<dbReference type="STRING" id="225324.SAMN02745126_01798"/>
<gene>
    <name evidence="1" type="ORF">SAMN02745126_01798</name>
</gene>
<protein>
    <recommendedName>
        <fullName evidence="3">Transposase</fullName>
    </recommendedName>
</protein>
<accession>A0A1T4LZJ7</accession>
<evidence type="ECO:0000313" key="2">
    <source>
        <dbReference type="Proteomes" id="UP000190092"/>
    </source>
</evidence>
<name>A0A1T4LZJ7_9HYPH</name>
<evidence type="ECO:0008006" key="3">
    <source>
        <dbReference type="Google" id="ProtNLM"/>
    </source>
</evidence>
<dbReference type="RefSeq" id="WP_085933386.1">
    <property type="nucleotide sequence ID" value="NZ_FUWJ01000001.1"/>
</dbReference>
<keyword evidence="2" id="KW-1185">Reference proteome</keyword>
<proteinExistence type="predicted"/>
<dbReference type="AlphaFoldDB" id="A0A1T4LZJ7"/>
<dbReference type="Proteomes" id="UP000190092">
    <property type="component" value="Unassembled WGS sequence"/>
</dbReference>
<sequence>MHSTYLRLGVTVWDSDRTVIRAARRKLTRSARRDPAKREARKQFYREMLAHHANAQRLVAEFRL</sequence>
<organism evidence="1 2">
    <name type="scientific">Enhydrobacter aerosaccus</name>
    <dbReference type="NCBI Taxonomy" id="225324"/>
    <lineage>
        <taxon>Bacteria</taxon>
        <taxon>Pseudomonadati</taxon>
        <taxon>Pseudomonadota</taxon>
        <taxon>Alphaproteobacteria</taxon>
        <taxon>Hyphomicrobiales</taxon>
        <taxon>Enhydrobacter</taxon>
    </lineage>
</organism>
<dbReference type="EMBL" id="FUWJ01000001">
    <property type="protein sequence ID" value="SJZ60159.1"/>
    <property type="molecule type" value="Genomic_DNA"/>
</dbReference>
<reference evidence="2" key="1">
    <citation type="submission" date="2017-02" db="EMBL/GenBank/DDBJ databases">
        <authorList>
            <person name="Varghese N."/>
            <person name="Submissions S."/>
        </authorList>
    </citation>
    <scope>NUCLEOTIDE SEQUENCE [LARGE SCALE GENOMIC DNA]</scope>
    <source>
        <strain evidence="2">ATCC 27094</strain>
    </source>
</reference>
<evidence type="ECO:0000313" key="1">
    <source>
        <dbReference type="EMBL" id="SJZ60159.1"/>
    </source>
</evidence>
<dbReference type="OrthoDB" id="8115943at2"/>